<feature type="region of interest" description="Disordered" evidence="1">
    <location>
        <begin position="97"/>
        <end position="116"/>
    </location>
</feature>
<sequence>MEPTGDVHKHFRGKPNPKSLKKLRGKSTARHLIAILIPAYLSRAHFGIPPRRETAAERESHGSKIPPPFSLAGGAWLPTPTFVSPISPIPLPKRRLVGSPRSQVEQSGRLFVQGVG</sequence>
<feature type="compositionally biased region" description="Basic residues" evidence="1">
    <location>
        <begin position="9"/>
        <end position="24"/>
    </location>
</feature>
<evidence type="ECO:0000313" key="2">
    <source>
        <dbReference type="EMBL" id="KAG8054356.1"/>
    </source>
</evidence>
<dbReference type="AlphaFoldDB" id="A0A8J5RJ03"/>
<proteinExistence type="predicted"/>
<dbReference type="EMBL" id="JAAALK010000288">
    <property type="protein sequence ID" value="KAG8054356.1"/>
    <property type="molecule type" value="Genomic_DNA"/>
</dbReference>
<name>A0A8J5RJ03_ZIZPA</name>
<protein>
    <submittedName>
        <fullName evidence="2">Uncharacterized protein</fullName>
    </submittedName>
</protein>
<dbReference type="Proteomes" id="UP000729402">
    <property type="component" value="Unassembled WGS sequence"/>
</dbReference>
<reference evidence="2" key="2">
    <citation type="submission" date="2021-02" db="EMBL/GenBank/DDBJ databases">
        <authorList>
            <person name="Kimball J.A."/>
            <person name="Haas M.W."/>
            <person name="Macchietto M."/>
            <person name="Kono T."/>
            <person name="Duquette J."/>
            <person name="Shao M."/>
        </authorList>
    </citation>
    <scope>NUCLEOTIDE SEQUENCE</scope>
    <source>
        <tissue evidence="2">Fresh leaf tissue</tissue>
    </source>
</reference>
<evidence type="ECO:0000256" key="1">
    <source>
        <dbReference type="SAM" id="MobiDB-lite"/>
    </source>
</evidence>
<keyword evidence="3" id="KW-1185">Reference proteome</keyword>
<accession>A0A8J5RJ03</accession>
<comment type="caution">
    <text evidence="2">The sequence shown here is derived from an EMBL/GenBank/DDBJ whole genome shotgun (WGS) entry which is preliminary data.</text>
</comment>
<gene>
    <name evidence="2" type="ORF">GUJ93_ZPchr0001g29581</name>
</gene>
<organism evidence="2 3">
    <name type="scientific">Zizania palustris</name>
    <name type="common">Northern wild rice</name>
    <dbReference type="NCBI Taxonomy" id="103762"/>
    <lineage>
        <taxon>Eukaryota</taxon>
        <taxon>Viridiplantae</taxon>
        <taxon>Streptophyta</taxon>
        <taxon>Embryophyta</taxon>
        <taxon>Tracheophyta</taxon>
        <taxon>Spermatophyta</taxon>
        <taxon>Magnoliopsida</taxon>
        <taxon>Liliopsida</taxon>
        <taxon>Poales</taxon>
        <taxon>Poaceae</taxon>
        <taxon>BOP clade</taxon>
        <taxon>Oryzoideae</taxon>
        <taxon>Oryzeae</taxon>
        <taxon>Zizaniinae</taxon>
        <taxon>Zizania</taxon>
    </lineage>
</organism>
<feature type="region of interest" description="Disordered" evidence="1">
    <location>
        <begin position="1"/>
        <end position="24"/>
    </location>
</feature>
<reference evidence="2" key="1">
    <citation type="journal article" date="2021" name="bioRxiv">
        <title>Whole Genome Assembly and Annotation of Northern Wild Rice, Zizania palustris L., Supports a Whole Genome Duplication in the Zizania Genus.</title>
        <authorList>
            <person name="Haas M."/>
            <person name="Kono T."/>
            <person name="Macchietto M."/>
            <person name="Millas R."/>
            <person name="McGilp L."/>
            <person name="Shao M."/>
            <person name="Duquette J."/>
            <person name="Hirsch C.N."/>
            <person name="Kimball J."/>
        </authorList>
    </citation>
    <scope>NUCLEOTIDE SEQUENCE</scope>
    <source>
        <tissue evidence="2">Fresh leaf tissue</tissue>
    </source>
</reference>
<evidence type="ECO:0000313" key="3">
    <source>
        <dbReference type="Proteomes" id="UP000729402"/>
    </source>
</evidence>